<organism evidence="1 2">
    <name type="scientific">Arachidicoccus rhizosphaerae</name>
    <dbReference type="NCBI Taxonomy" id="551991"/>
    <lineage>
        <taxon>Bacteria</taxon>
        <taxon>Pseudomonadati</taxon>
        <taxon>Bacteroidota</taxon>
        <taxon>Chitinophagia</taxon>
        <taxon>Chitinophagales</taxon>
        <taxon>Chitinophagaceae</taxon>
        <taxon>Arachidicoccus</taxon>
    </lineage>
</organism>
<name>A0A1H4AS54_9BACT</name>
<reference evidence="1 2" key="1">
    <citation type="submission" date="2016-10" db="EMBL/GenBank/DDBJ databases">
        <authorList>
            <person name="de Groot N.N."/>
        </authorList>
    </citation>
    <scope>NUCLEOTIDE SEQUENCE [LARGE SCALE GENOMIC DNA]</scope>
    <source>
        <strain evidence="1 2">Vu-144</strain>
    </source>
</reference>
<sequence length="33" mass="4039">MWAIFTTGLLTQIVKYFLLDNKNIVYEEYKNIR</sequence>
<protein>
    <submittedName>
        <fullName evidence="1">Uncharacterized protein</fullName>
    </submittedName>
</protein>
<dbReference type="AlphaFoldDB" id="A0A1H4AS54"/>
<proteinExistence type="predicted"/>
<evidence type="ECO:0000313" key="1">
    <source>
        <dbReference type="EMBL" id="SEA38666.1"/>
    </source>
</evidence>
<keyword evidence="2" id="KW-1185">Reference proteome</keyword>
<dbReference type="Proteomes" id="UP000199041">
    <property type="component" value="Unassembled WGS sequence"/>
</dbReference>
<dbReference type="EMBL" id="FNQY01000016">
    <property type="protein sequence ID" value="SEA38666.1"/>
    <property type="molecule type" value="Genomic_DNA"/>
</dbReference>
<gene>
    <name evidence="1" type="ORF">SAMN05192529_11638</name>
</gene>
<evidence type="ECO:0000313" key="2">
    <source>
        <dbReference type="Proteomes" id="UP000199041"/>
    </source>
</evidence>
<accession>A0A1H4AS54</accession>